<accession>A0A495D616</accession>
<proteinExistence type="predicted"/>
<name>A0A495D616_9PROT</name>
<keyword evidence="1" id="KW-0732">Signal</keyword>
<evidence type="ECO:0000313" key="4">
    <source>
        <dbReference type="Proteomes" id="UP000273675"/>
    </source>
</evidence>
<dbReference type="Pfam" id="PF19780">
    <property type="entry name" value="DUF6265"/>
    <property type="match status" value="1"/>
</dbReference>
<dbReference type="InterPro" id="IPR046232">
    <property type="entry name" value="DUF6265"/>
</dbReference>
<protein>
    <recommendedName>
        <fullName evidence="2">DUF6265 domain-containing protein</fullName>
    </recommendedName>
</protein>
<gene>
    <name evidence="3" type="ORF">C7435_1930</name>
</gene>
<dbReference type="AlphaFoldDB" id="A0A495D616"/>
<feature type="chain" id="PRO_5019748290" description="DUF6265 domain-containing protein" evidence="1">
    <location>
        <begin position="34"/>
        <end position="161"/>
    </location>
</feature>
<evidence type="ECO:0000313" key="3">
    <source>
        <dbReference type="EMBL" id="RKQ96598.1"/>
    </source>
</evidence>
<dbReference type="RefSeq" id="WP_147422673.1">
    <property type="nucleotide sequence ID" value="NZ_RBIM01000004.1"/>
</dbReference>
<feature type="signal peptide" evidence="1">
    <location>
        <begin position="1"/>
        <end position="33"/>
    </location>
</feature>
<feature type="domain" description="DUF6265" evidence="2">
    <location>
        <begin position="39"/>
        <end position="143"/>
    </location>
</feature>
<comment type="caution">
    <text evidence="3">The sequence shown here is derived from an EMBL/GenBank/DDBJ whole genome shotgun (WGS) entry which is preliminary data.</text>
</comment>
<organism evidence="3 4">
    <name type="scientific">Maricaulis maris</name>
    <dbReference type="NCBI Taxonomy" id="74318"/>
    <lineage>
        <taxon>Bacteria</taxon>
        <taxon>Pseudomonadati</taxon>
        <taxon>Pseudomonadota</taxon>
        <taxon>Alphaproteobacteria</taxon>
        <taxon>Maricaulales</taxon>
        <taxon>Maricaulaceae</taxon>
        <taxon>Maricaulis</taxon>
    </lineage>
</organism>
<dbReference type="PROSITE" id="PS51257">
    <property type="entry name" value="PROKAR_LIPOPROTEIN"/>
    <property type="match status" value="1"/>
</dbReference>
<dbReference type="OrthoDB" id="5382295at2"/>
<dbReference type="Proteomes" id="UP000273675">
    <property type="component" value="Unassembled WGS sequence"/>
</dbReference>
<dbReference type="EMBL" id="RBIM01000004">
    <property type="protein sequence ID" value="RKQ96598.1"/>
    <property type="molecule type" value="Genomic_DNA"/>
</dbReference>
<sequence>MITRKPARSHVNDHLALAALVIAACAPASSALGQDDTLDWMTGHWRSTGGDPVIEEVWTDSAGGLLLGVNRTRVDGSAVGFEFLRIELAGETGRYCAQPGGRPASCFELVERGASSVRFENPDHDFPNVIAYSREGDVMTAVISDMSGEQAMSFAWTLVTG</sequence>
<reference evidence="3 4" key="1">
    <citation type="submission" date="2018-10" db="EMBL/GenBank/DDBJ databases">
        <title>Genomic Encyclopedia of Type Strains, Phase IV (KMG-IV): sequencing the most valuable type-strain genomes for metagenomic binning, comparative biology and taxonomic classification.</title>
        <authorList>
            <person name="Goeker M."/>
        </authorList>
    </citation>
    <scope>NUCLEOTIDE SEQUENCE [LARGE SCALE GENOMIC DNA]</scope>
    <source>
        <strain evidence="3 4">DSM 4734</strain>
    </source>
</reference>
<evidence type="ECO:0000256" key="1">
    <source>
        <dbReference type="SAM" id="SignalP"/>
    </source>
</evidence>
<evidence type="ECO:0000259" key="2">
    <source>
        <dbReference type="Pfam" id="PF19780"/>
    </source>
</evidence>